<sequence length="303" mass="34403">MPSNIPVFYTIGAYNPWTGDGNQKWTYNKQLKQAVRRRSSALEDDEVIADMLLALKPGRDPLCSLNDGLGLVLGILPWGDYAVLIPSFATRNLNINFLPSKHLASEFLSLSPMYLTNKADLVFALKGGKERRSTHRGESKHHRWDDPAQLNAIKFAAFEHARVFYYNYFKGFRPADLGVPSMFSWVEPKIVVLQFNFFQPRVHVDDMEEMLLDAAWGVVDFPSKSVDDIVYVSLNKVLNNPGRPKRAVSFFSPEFTRCLEIVEKRSAYVECVTDCLLRNGKKARFSTSTRRSCPPFCATFSSL</sequence>
<proteinExistence type="predicted"/>
<dbReference type="Proteomes" id="UP000076738">
    <property type="component" value="Unassembled WGS sequence"/>
</dbReference>
<dbReference type="AlphaFoldDB" id="A0A167H8J3"/>
<evidence type="ECO:0000313" key="2">
    <source>
        <dbReference type="Proteomes" id="UP000076738"/>
    </source>
</evidence>
<accession>A0A167H8J3</accession>
<reference evidence="1 2" key="1">
    <citation type="journal article" date="2016" name="Mol. Biol. Evol.">
        <title>Comparative Genomics of Early-Diverging Mushroom-Forming Fungi Provides Insights into the Origins of Lignocellulose Decay Capabilities.</title>
        <authorList>
            <person name="Nagy L.G."/>
            <person name="Riley R."/>
            <person name="Tritt A."/>
            <person name="Adam C."/>
            <person name="Daum C."/>
            <person name="Floudas D."/>
            <person name="Sun H."/>
            <person name="Yadav J.S."/>
            <person name="Pangilinan J."/>
            <person name="Larsson K.H."/>
            <person name="Matsuura K."/>
            <person name="Barry K."/>
            <person name="Labutti K."/>
            <person name="Kuo R."/>
            <person name="Ohm R.A."/>
            <person name="Bhattacharya S.S."/>
            <person name="Shirouzu T."/>
            <person name="Yoshinaga Y."/>
            <person name="Martin F.M."/>
            <person name="Grigoriev I.V."/>
            <person name="Hibbett D.S."/>
        </authorList>
    </citation>
    <scope>NUCLEOTIDE SEQUENCE [LARGE SCALE GENOMIC DNA]</scope>
    <source>
        <strain evidence="1 2">TUFC12733</strain>
    </source>
</reference>
<dbReference type="OrthoDB" id="3235609at2759"/>
<organism evidence="1 2">
    <name type="scientific">Calocera viscosa (strain TUFC12733)</name>
    <dbReference type="NCBI Taxonomy" id="1330018"/>
    <lineage>
        <taxon>Eukaryota</taxon>
        <taxon>Fungi</taxon>
        <taxon>Dikarya</taxon>
        <taxon>Basidiomycota</taxon>
        <taxon>Agaricomycotina</taxon>
        <taxon>Dacrymycetes</taxon>
        <taxon>Dacrymycetales</taxon>
        <taxon>Dacrymycetaceae</taxon>
        <taxon>Calocera</taxon>
    </lineage>
</organism>
<protein>
    <submittedName>
        <fullName evidence="1">Uncharacterized protein</fullName>
    </submittedName>
</protein>
<name>A0A167H8J3_CALVF</name>
<dbReference type="EMBL" id="KV417324">
    <property type="protein sequence ID" value="KZO91356.1"/>
    <property type="molecule type" value="Genomic_DNA"/>
</dbReference>
<evidence type="ECO:0000313" key="1">
    <source>
        <dbReference type="EMBL" id="KZO91356.1"/>
    </source>
</evidence>
<keyword evidence="2" id="KW-1185">Reference proteome</keyword>
<gene>
    <name evidence="1" type="ORF">CALVIDRAFT_347956</name>
</gene>